<feature type="transmembrane region" description="Helical" evidence="8">
    <location>
        <begin position="44"/>
        <end position="63"/>
    </location>
</feature>
<keyword evidence="6 8" id="KW-1133">Transmembrane helix</keyword>
<evidence type="ECO:0000256" key="8">
    <source>
        <dbReference type="SAM" id="Phobius"/>
    </source>
</evidence>
<dbReference type="PANTHER" id="PTHR30472">
    <property type="entry name" value="FERRIC ENTEROBACTIN TRANSPORT SYSTEM PERMEASE PROTEIN"/>
    <property type="match status" value="1"/>
</dbReference>
<gene>
    <name evidence="9" type="primary">fhuB</name>
    <name evidence="9" type="ORF">CLTHE_16340</name>
</gene>
<dbReference type="Gene3D" id="1.10.3470.10">
    <property type="entry name" value="ABC transporter involved in vitamin B12 uptake, BtuC"/>
    <property type="match status" value="1"/>
</dbReference>
<proteinExistence type="inferred from homology"/>
<dbReference type="SUPFAM" id="SSF81345">
    <property type="entry name" value="ABC transporter involved in vitamin B12 uptake, BtuC"/>
    <property type="match status" value="1"/>
</dbReference>
<dbReference type="OrthoDB" id="9796260at2"/>
<dbReference type="InterPro" id="IPR000522">
    <property type="entry name" value="ABC_transptr_permease_BtuC"/>
</dbReference>
<feature type="transmembrane region" description="Helical" evidence="8">
    <location>
        <begin position="83"/>
        <end position="102"/>
    </location>
</feature>
<keyword evidence="3" id="KW-0813">Transport</keyword>
<feature type="transmembrane region" description="Helical" evidence="8">
    <location>
        <begin position="134"/>
        <end position="159"/>
    </location>
</feature>
<feature type="transmembrane region" description="Helical" evidence="8">
    <location>
        <begin position="12"/>
        <end position="32"/>
    </location>
</feature>
<dbReference type="Proteomes" id="UP000191448">
    <property type="component" value="Unassembled WGS sequence"/>
</dbReference>
<feature type="transmembrane region" description="Helical" evidence="8">
    <location>
        <begin position="228"/>
        <end position="256"/>
    </location>
</feature>
<dbReference type="Pfam" id="PF01032">
    <property type="entry name" value="FecCD"/>
    <property type="match status" value="1"/>
</dbReference>
<keyword evidence="5 8" id="KW-0812">Transmembrane</keyword>
<evidence type="ECO:0000256" key="4">
    <source>
        <dbReference type="ARBA" id="ARBA00022475"/>
    </source>
</evidence>
<evidence type="ECO:0000313" key="9">
    <source>
        <dbReference type="EMBL" id="OPX48062.1"/>
    </source>
</evidence>
<reference evidence="9 10" key="1">
    <citation type="submission" date="2016-02" db="EMBL/GenBank/DDBJ databases">
        <title>Genome sequence of Clostridium thermobutyricum DSM 4928.</title>
        <authorList>
            <person name="Poehlein A."/>
            <person name="Daniel R."/>
        </authorList>
    </citation>
    <scope>NUCLEOTIDE SEQUENCE [LARGE SCALE GENOMIC DNA]</scope>
    <source>
        <strain evidence="9 10">DSM 4928</strain>
    </source>
</reference>
<dbReference type="EMBL" id="LTAY01000037">
    <property type="protein sequence ID" value="OPX48062.1"/>
    <property type="molecule type" value="Genomic_DNA"/>
</dbReference>
<comment type="similarity">
    <text evidence="2">Belongs to the binding-protein-dependent transport system permease family. FecCD subfamily.</text>
</comment>
<dbReference type="PANTHER" id="PTHR30472:SF19">
    <property type="entry name" value="PETROBACTIN IMPORT SYSTEM PERMEASE PROTEIN YCLO"/>
    <property type="match status" value="1"/>
</dbReference>
<evidence type="ECO:0000256" key="3">
    <source>
        <dbReference type="ARBA" id="ARBA00022448"/>
    </source>
</evidence>
<sequence>MRDLHKEDKRKLSILFFTLIVVVIMFIFIGLNKLNYDYSLNLRLKKIFAIFLTGISIGTSTVLFQTVTNNRILTPSIIGLDSLYNMIQTLIVFLFGINSYFFIDKNINFALSTAVMVLLSVILFKVLFKNDKNIYFLLLIGVVFGTLFKSLSMFMQVLIDPNEFDALTNKIFASFNNINSNILLIAVIVLLLIIPFIWDDLKKLDVMLLGKDISINLGVNYDYLAKKILIIISILISISTALVGPITFLGLLSANITYTILKTYKHTYIILVSSIVSVIALLGGQLFVERILNYKSTVSIIINFIGGIYFIFLLVRSREK</sequence>
<keyword evidence="7 8" id="KW-0472">Membrane</keyword>
<evidence type="ECO:0000256" key="7">
    <source>
        <dbReference type="ARBA" id="ARBA00023136"/>
    </source>
</evidence>
<feature type="transmembrane region" description="Helical" evidence="8">
    <location>
        <begin position="294"/>
        <end position="315"/>
    </location>
</feature>
<keyword evidence="4" id="KW-1003">Cell membrane</keyword>
<comment type="caution">
    <text evidence="9">The sequence shown here is derived from an EMBL/GenBank/DDBJ whole genome shotgun (WGS) entry which is preliminary data.</text>
</comment>
<feature type="transmembrane region" description="Helical" evidence="8">
    <location>
        <begin position="109"/>
        <end position="128"/>
    </location>
</feature>
<comment type="subcellular location">
    <subcellularLocation>
        <location evidence="1">Cell membrane</location>
        <topology evidence="1">Multi-pass membrane protein</topology>
    </subcellularLocation>
</comment>
<name>A0A1V4SXA1_9CLOT</name>
<dbReference type="RefSeq" id="WP_080022810.1">
    <property type="nucleotide sequence ID" value="NZ_LTAY01000037.1"/>
</dbReference>
<evidence type="ECO:0000256" key="6">
    <source>
        <dbReference type="ARBA" id="ARBA00022989"/>
    </source>
</evidence>
<dbReference type="GO" id="GO:0005886">
    <property type="term" value="C:plasma membrane"/>
    <property type="evidence" value="ECO:0007669"/>
    <property type="project" value="UniProtKB-SubCell"/>
</dbReference>
<feature type="transmembrane region" description="Helical" evidence="8">
    <location>
        <begin position="268"/>
        <end position="288"/>
    </location>
</feature>
<protein>
    <submittedName>
        <fullName evidence="9">Iron(3+)-hydroxamate import system permease protein FhuB</fullName>
    </submittedName>
</protein>
<organism evidence="9 10">
    <name type="scientific">Clostridium thermobutyricum DSM 4928</name>
    <dbReference type="NCBI Taxonomy" id="1121339"/>
    <lineage>
        <taxon>Bacteria</taxon>
        <taxon>Bacillati</taxon>
        <taxon>Bacillota</taxon>
        <taxon>Clostridia</taxon>
        <taxon>Eubacteriales</taxon>
        <taxon>Clostridiaceae</taxon>
        <taxon>Clostridium</taxon>
    </lineage>
</organism>
<dbReference type="AlphaFoldDB" id="A0A1V4SXA1"/>
<evidence type="ECO:0000313" key="10">
    <source>
        <dbReference type="Proteomes" id="UP000191448"/>
    </source>
</evidence>
<dbReference type="CDD" id="cd06550">
    <property type="entry name" value="TM_ABC_iron-siderophores_like"/>
    <property type="match status" value="1"/>
</dbReference>
<evidence type="ECO:0000256" key="2">
    <source>
        <dbReference type="ARBA" id="ARBA00007935"/>
    </source>
</evidence>
<dbReference type="GO" id="GO:0022857">
    <property type="term" value="F:transmembrane transporter activity"/>
    <property type="evidence" value="ECO:0007669"/>
    <property type="project" value="InterPro"/>
</dbReference>
<evidence type="ECO:0000256" key="1">
    <source>
        <dbReference type="ARBA" id="ARBA00004651"/>
    </source>
</evidence>
<dbReference type="GO" id="GO:0033214">
    <property type="term" value="P:siderophore-iron import into cell"/>
    <property type="evidence" value="ECO:0007669"/>
    <property type="project" value="TreeGrafter"/>
</dbReference>
<evidence type="ECO:0000256" key="5">
    <source>
        <dbReference type="ARBA" id="ARBA00022692"/>
    </source>
</evidence>
<dbReference type="InterPro" id="IPR037294">
    <property type="entry name" value="ABC_BtuC-like"/>
</dbReference>
<accession>A0A1V4SXA1</accession>
<feature type="transmembrane region" description="Helical" evidence="8">
    <location>
        <begin position="180"/>
        <end position="198"/>
    </location>
</feature>